<gene>
    <name evidence="5" type="primary">pheT</name>
    <name evidence="5" type="ORF">KC909_05635</name>
</gene>
<dbReference type="Gene3D" id="2.40.50.140">
    <property type="entry name" value="Nucleic acid-binding proteins"/>
    <property type="match status" value="1"/>
</dbReference>
<keyword evidence="1 3" id="KW-0820">tRNA-binding</keyword>
<protein>
    <submittedName>
        <fullName evidence="5">Phenylalanine--tRNA ligase subunit beta</fullName>
        <ecNumber evidence="5">6.1.1.20</ecNumber>
    </submittedName>
</protein>
<dbReference type="EC" id="6.1.1.20" evidence="5"/>
<evidence type="ECO:0000313" key="6">
    <source>
        <dbReference type="Proteomes" id="UP000783287"/>
    </source>
</evidence>
<evidence type="ECO:0000313" key="5">
    <source>
        <dbReference type="EMBL" id="MCA9383815.1"/>
    </source>
</evidence>
<dbReference type="GO" id="GO:0004826">
    <property type="term" value="F:phenylalanine-tRNA ligase activity"/>
    <property type="evidence" value="ECO:0007669"/>
    <property type="project" value="UniProtKB-EC"/>
</dbReference>
<dbReference type="SUPFAM" id="SSF50249">
    <property type="entry name" value="Nucleic acid-binding proteins"/>
    <property type="match status" value="1"/>
</dbReference>
<dbReference type="PROSITE" id="PS50886">
    <property type="entry name" value="TRBD"/>
    <property type="match status" value="1"/>
</dbReference>
<dbReference type="NCBIfam" id="NF045760">
    <property type="entry name" value="YtpR"/>
    <property type="match status" value="1"/>
</dbReference>
<accession>A0A955L693</accession>
<dbReference type="InterPro" id="IPR033714">
    <property type="entry name" value="tRNA_bind_bactPheRS"/>
</dbReference>
<dbReference type="GO" id="GO:0000049">
    <property type="term" value="F:tRNA binding"/>
    <property type="evidence" value="ECO:0007669"/>
    <property type="project" value="UniProtKB-UniRule"/>
</dbReference>
<dbReference type="InterPro" id="IPR012340">
    <property type="entry name" value="NA-bd_OB-fold"/>
</dbReference>
<dbReference type="Gene3D" id="3.30.56.10">
    <property type="match status" value="1"/>
</dbReference>
<dbReference type="SMART" id="SM00873">
    <property type="entry name" value="B3_4"/>
    <property type="match status" value="1"/>
</dbReference>
<evidence type="ECO:0000256" key="2">
    <source>
        <dbReference type="ARBA" id="ARBA00022884"/>
    </source>
</evidence>
<name>A0A955L693_9BACT</name>
<organism evidence="5 6">
    <name type="scientific">Candidatus Dojkabacteria bacterium</name>
    <dbReference type="NCBI Taxonomy" id="2099670"/>
    <lineage>
        <taxon>Bacteria</taxon>
        <taxon>Candidatus Dojkabacteria</taxon>
    </lineage>
</organism>
<dbReference type="InterPro" id="IPR005146">
    <property type="entry name" value="B3/B4_tRNA-bd"/>
</dbReference>
<keyword evidence="2 3" id="KW-0694">RNA-binding</keyword>
<reference evidence="5" key="1">
    <citation type="submission" date="2020-04" db="EMBL/GenBank/DDBJ databases">
        <authorList>
            <person name="Zhang T."/>
        </authorList>
    </citation>
    <scope>NUCLEOTIDE SEQUENCE</scope>
    <source>
        <strain evidence="5">HKST-UBA14</strain>
    </source>
</reference>
<dbReference type="SUPFAM" id="SSF56037">
    <property type="entry name" value="PheT/TilS domain"/>
    <property type="match status" value="1"/>
</dbReference>
<dbReference type="FunFam" id="2.40.50.140:FF:000045">
    <property type="entry name" value="Phenylalanine--tRNA ligase beta subunit"/>
    <property type="match status" value="1"/>
</dbReference>
<dbReference type="GO" id="GO:0009328">
    <property type="term" value="C:phenylalanine-tRNA ligase complex"/>
    <property type="evidence" value="ECO:0007669"/>
    <property type="project" value="TreeGrafter"/>
</dbReference>
<dbReference type="Gene3D" id="3.50.40.10">
    <property type="entry name" value="Phenylalanyl-trna Synthetase, Chain B, domain 3"/>
    <property type="match status" value="1"/>
</dbReference>
<feature type="domain" description="TRNA-binding" evidence="4">
    <location>
        <begin position="41"/>
        <end position="155"/>
    </location>
</feature>
<comment type="caution">
    <text evidence="5">The sequence shown here is derived from an EMBL/GenBank/DDBJ whole genome shotgun (WGS) entry which is preliminary data.</text>
</comment>
<dbReference type="InterPro" id="IPR002547">
    <property type="entry name" value="tRNA-bd_dom"/>
</dbReference>
<dbReference type="GO" id="GO:0000287">
    <property type="term" value="F:magnesium ion binding"/>
    <property type="evidence" value="ECO:0007669"/>
    <property type="project" value="InterPro"/>
</dbReference>
<dbReference type="Proteomes" id="UP000783287">
    <property type="component" value="Unassembled WGS sequence"/>
</dbReference>
<sequence>MYISFKWLEKYLPNLNQFTNEDIAQGLTNALAEVEEFFEVRGELVNIYAGEVTKVEQHPKSDKLSVCEVNLGNKTNTIICGAPNVKEGIKVAVCLPGGKVFNPKEPGEVLEIAEREVAGVLSKGMICSPKELGISDEHTGIMVLEDDINIGTDIRELLIDIIFEIENKSISHRSDCFSHIGIAKELAAILETDFVQPHLDEGPLGSNPELELNLDIKVSEEFCRRFTAIIIKDLVVKPSPLWIQARLSAVGVRPINNIVDVTNFIMLDKGQPLHAYDYDKLEDHTLIVRKAKEKEKVKTLDDQEHTLTNEMVVVADKNGVEDIAGIMGGHGSQITNDTTTIVLEAANWNMFNIRKTSRTLHIRTEASTRFEKGLDPNFTEIGLVSATKLLIDLTDAEIASDVIDVYPTPREEKQVKLDTNLVQRFLGIDLTKQETIALLERLHIEKYEPENSSETDTNKV</sequence>
<evidence type="ECO:0000256" key="1">
    <source>
        <dbReference type="ARBA" id="ARBA00022555"/>
    </source>
</evidence>
<feature type="non-terminal residue" evidence="5">
    <location>
        <position position="460"/>
    </location>
</feature>
<dbReference type="PANTHER" id="PTHR10947:SF0">
    <property type="entry name" value="PHENYLALANINE--TRNA LIGASE BETA SUBUNIT"/>
    <property type="match status" value="1"/>
</dbReference>
<dbReference type="InterPro" id="IPR020825">
    <property type="entry name" value="Phe-tRNA_synthase-like_B3/B4"/>
</dbReference>
<dbReference type="InterPro" id="IPR045060">
    <property type="entry name" value="Phe-tRNA-ligase_IIc_bsu"/>
</dbReference>
<dbReference type="CDD" id="cd02796">
    <property type="entry name" value="tRNA_bind_bactPheRS"/>
    <property type="match status" value="1"/>
</dbReference>
<dbReference type="AlphaFoldDB" id="A0A955L693"/>
<proteinExistence type="predicted"/>
<dbReference type="Pfam" id="PF03483">
    <property type="entry name" value="B3_4"/>
    <property type="match status" value="1"/>
</dbReference>
<dbReference type="GO" id="GO:0005524">
    <property type="term" value="F:ATP binding"/>
    <property type="evidence" value="ECO:0007669"/>
    <property type="project" value="InterPro"/>
</dbReference>
<evidence type="ECO:0000256" key="3">
    <source>
        <dbReference type="PROSITE-ProRule" id="PRU00209"/>
    </source>
</evidence>
<dbReference type="PANTHER" id="PTHR10947">
    <property type="entry name" value="PHENYLALANYL-TRNA SYNTHETASE BETA CHAIN AND LEUCINE-RICH REPEAT-CONTAINING PROTEIN 47"/>
    <property type="match status" value="1"/>
</dbReference>
<dbReference type="InterPro" id="IPR004532">
    <property type="entry name" value="Phe-tRNA-ligase_IIc_bsu_bact"/>
</dbReference>
<dbReference type="NCBIfam" id="TIGR00472">
    <property type="entry name" value="pheT_bact"/>
    <property type="match status" value="1"/>
</dbReference>
<dbReference type="Pfam" id="PF01588">
    <property type="entry name" value="tRNA_bind"/>
    <property type="match status" value="1"/>
</dbReference>
<reference evidence="5" key="2">
    <citation type="journal article" date="2021" name="Microbiome">
        <title>Successional dynamics and alternative stable states in a saline activated sludge microbial community over 9 years.</title>
        <authorList>
            <person name="Wang Y."/>
            <person name="Ye J."/>
            <person name="Ju F."/>
            <person name="Liu L."/>
            <person name="Boyd J.A."/>
            <person name="Deng Y."/>
            <person name="Parks D.H."/>
            <person name="Jiang X."/>
            <person name="Yin X."/>
            <person name="Woodcroft B.J."/>
            <person name="Tyson G.W."/>
            <person name="Hugenholtz P."/>
            <person name="Polz M.F."/>
            <person name="Zhang T."/>
        </authorList>
    </citation>
    <scope>NUCLEOTIDE SEQUENCE</scope>
    <source>
        <strain evidence="5">HKST-UBA14</strain>
    </source>
</reference>
<dbReference type="EMBL" id="JAGQLK010000144">
    <property type="protein sequence ID" value="MCA9383815.1"/>
    <property type="molecule type" value="Genomic_DNA"/>
</dbReference>
<dbReference type="GO" id="GO:0006432">
    <property type="term" value="P:phenylalanyl-tRNA aminoacylation"/>
    <property type="evidence" value="ECO:0007669"/>
    <property type="project" value="InterPro"/>
</dbReference>
<evidence type="ECO:0000259" key="4">
    <source>
        <dbReference type="PROSITE" id="PS50886"/>
    </source>
</evidence>
<keyword evidence="5" id="KW-0436">Ligase</keyword>